<keyword evidence="9 15" id="KW-0540">Nuclease</keyword>
<name>A0A154VPE4_9PROT</name>
<evidence type="ECO:0000256" key="3">
    <source>
        <dbReference type="ARBA" id="ARBA00010183"/>
    </source>
</evidence>
<dbReference type="Gene3D" id="3.30.160.20">
    <property type="match status" value="1"/>
</dbReference>
<comment type="catalytic activity">
    <reaction evidence="1 15">
        <text>Endonucleolytic cleavage to 5'-phosphomonoester.</text>
        <dbReference type="EC" id="3.1.26.3"/>
    </reaction>
</comment>
<dbReference type="InterPro" id="IPR000999">
    <property type="entry name" value="RNase_III_dom"/>
</dbReference>
<comment type="function">
    <text evidence="15">Digests double-stranded RNA. Involved in the processing of primary rRNA transcript to yield the immediate precursors to the large and small rRNAs (23S and 16S). Processes some mRNAs, and tRNAs when they are encoded in the rRNA operon. Processes pre-crRNA and tracrRNA of type II CRISPR loci if present in the organism.</text>
</comment>
<evidence type="ECO:0000313" key="18">
    <source>
        <dbReference type="EMBL" id="KZD03227.1"/>
    </source>
</evidence>
<evidence type="ECO:0000259" key="16">
    <source>
        <dbReference type="PROSITE" id="PS50137"/>
    </source>
</evidence>
<dbReference type="RefSeq" id="WP_067559171.1">
    <property type="nucleotide sequence ID" value="NZ_LPXN01000148.1"/>
</dbReference>
<dbReference type="GO" id="GO:0006364">
    <property type="term" value="P:rRNA processing"/>
    <property type="evidence" value="ECO:0007669"/>
    <property type="project" value="UniProtKB-UniRule"/>
</dbReference>
<protein>
    <recommendedName>
        <fullName evidence="15">Ribonuclease 3</fullName>
        <ecNumber evidence="15">3.1.26.3</ecNumber>
    </recommendedName>
    <alternativeName>
        <fullName evidence="15">Ribonuclease III</fullName>
        <shortName evidence="15">RNase III</shortName>
    </alternativeName>
</protein>
<evidence type="ECO:0000256" key="2">
    <source>
        <dbReference type="ARBA" id="ARBA00004496"/>
    </source>
</evidence>
<dbReference type="GO" id="GO:0003725">
    <property type="term" value="F:double-stranded RNA binding"/>
    <property type="evidence" value="ECO:0007669"/>
    <property type="project" value="TreeGrafter"/>
</dbReference>
<feature type="binding site" evidence="15">
    <location>
        <position position="121"/>
    </location>
    <ligand>
        <name>Mg(2+)</name>
        <dbReference type="ChEBI" id="CHEBI:18420"/>
    </ligand>
</feature>
<dbReference type="OrthoDB" id="9805026at2"/>
<keyword evidence="11 15" id="KW-0255">Endonuclease</keyword>
<keyword evidence="5 15" id="KW-0963">Cytoplasm</keyword>
<dbReference type="Proteomes" id="UP000076400">
    <property type="component" value="Unassembled WGS sequence"/>
</dbReference>
<dbReference type="InterPro" id="IPR036389">
    <property type="entry name" value="RNase_III_sf"/>
</dbReference>
<dbReference type="PANTHER" id="PTHR11207:SF0">
    <property type="entry name" value="RIBONUCLEASE 3"/>
    <property type="match status" value="1"/>
</dbReference>
<dbReference type="GO" id="GO:0010468">
    <property type="term" value="P:regulation of gene expression"/>
    <property type="evidence" value="ECO:0007669"/>
    <property type="project" value="TreeGrafter"/>
</dbReference>
<evidence type="ECO:0000256" key="14">
    <source>
        <dbReference type="ARBA" id="ARBA00022884"/>
    </source>
</evidence>
<keyword evidence="14 15" id="KW-0694">RNA-binding</keyword>
<comment type="cofactor">
    <cofactor evidence="15">
        <name>Mg(2+)</name>
        <dbReference type="ChEBI" id="CHEBI:18420"/>
    </cofactor>
</comment>
<sequence length="233" mass="25111">MADTAAAASLDRLAERLGHSFKRRALLVEALTHLSATERRSRAYERLEFLGDRVLGLIVAEALLERFPAEREGDIAKRHVGLVRREALAEVARRIALGDYLILSRGEVEAGGRDNEALQADAMEAVIAALYLDGGLAAAQRFVMREWHDLMEAPAKPPQDAKTALQEWAQGRGLKLPAYAELSREGPPHQPVFTVEVRLEGGKTASGAGTSKRAAEQAAASALLAAITDGKNA</sequence>
<accession>A0A154VPE4</accession>
<keyword evidence="6 15" id="KW-0698">rRNA processing</keyword>
<evidence type="ECO:0000256" key="13">
    <source>
        <dbReference type="ARBA" id="ARBA00022842"/>
    </source>
</evidence>
<dbReference type="Pfam" id="PF00035">
    <property type="entry name" value="dsrm"/>
    <property type="match status" value="1"/>
</dbReference>
<evidence type="ECO:0000256" key="6">
    <source>
        <dbReference type="ARBA" id="ARBA00022552"/>
    </source>
</evidence>
<comment type="caution">
    <text evidence="18">The sequence shown here is derived from an EMBL/GenBank/DDBJ whole genome shotgun (WGS) entry which is preliminary data.</text>
</comment>
<feature type="binding site" evidence="15">
    <location>
        <position position="48"/>
    </location>
    <ligand>
        <name>Mg(2+)</name>
        <dbReference type="ChEBI" id="CHEBI:18420"/>
    </ligand>
</feature>
<keyword evidence="7 15" id="KW-0507">mRNA processing</keyword>
<evidence type="ECO:0000256" key="9">
    <source>
        <dbReference type="ARBA" id="ARBA00022722"/>
    </source>
</evidence>
<comment type="subcellular location">
    <subcellularLocation>
        <location evidence="2 15">Cytoplasm</location>
    </subcellularLocation>
</comment>
<keyword evidence="10 15" id="KW-0479">Metal-binding</keyword>
<dbReference type="CDD" id="cd10845">
    <property type="entry name" value="DSRM_RNAse_III_family"/>
    <property type="match status" value="1"/>
</dbReference>
<dbReference type="Pfam" id="PF14622">
    <property type="entry name" value="Ribonucleas_3_3"/>
    <property type="match status" value="1"/>
</dbReference>
<dbReference type="Gene3D" id="1.10.1520.10">
    <property type="entry name" value="Ribonuclease III domain"/>
    <property type="match status" value="1"/>
</dbReference>
<dbReference type="FunFam" id="3.30.160.20:FF:000003">
    <property type="entry name" value="Ribonuclease 3"/>
    <property type="match status" value="1"/>
</dbReference>
<dbReference type="GO" id="GO:0019843">
    <property type="term" value="F:rRNA binding"/>
    <property type="evidence" value="ECO:0007669"/>
    <property type="project" value="UniProtKB-KW"/>
</dbReference>
<evidence type="ECO:0000256" key="11">
    <source>
        <dbReference type="ARBA" id="ARBA00022759"/>
    </source>
</evidence>
<dbReference type="GO" id="GO:0005737">
    <property type="term" value="C:cytoplasm"/>
    <property type="evidence" value="ECO:0007669"/>
    <property type="project" value="UniProtKB-SubCell"/>
</dbReference>
<feature type="domain" description="RNase III" evidence="17">
    <location>
        <begin position="10"/>
        <end position="135"/>
    </location>
</feature>
<evidence type="ECO:0000256" key="4">
    <source>
        <dbReference type="ARBA" id="ARBA00011738"/>
    </source>
</evidence>
<proteinExistence type="inferred from homology"/>
<dbReference type="HAMAP" id="MF_00104">
    <property type="entry name" value="RNase_III"/>
    <property type="match status" value="1"/>
</dbReference>
<dbReference type="GO" id="GO:0006397">
    <property type="term" value="P:mRNA processing"/>
    <property type="evidence" value="ECO:0007669"/>
    <property type="project" value="UniProtKB-UniRule"/>
</dbReference>
<dbReference type="FunFam" id="1.10.1520.10:FF:000001">
    <property type="entry name" value="Ribonuclease 3"/>
    <property type="match status" value="1"/>
</dbReference>
<keyword evidence="19" id="KW-1185">Reference proteome</keyword>
<dbReference type="EMBL" id="LPXN01000148">
    <property type="protein sequence ID" value="KZD03227.1"/>
    <property type="molecule type" value="Genomic_DNA"/>
</dbReference>
<dbReference type="GO" id="GO:0046872">
    <property type="term" value="F:metal ion binding"/>
    <property type="evidence" value="ECO:0007669"/>
    <property type="project" value="UniProtKB-KW"/>
</dbReference>
<evidence type="ECO:0000256" key="12">
    <source>
        <dbReference type="ARBA" id="ARBA00022801"/>
    </source>
</evidence>
<evidence type="ECO:0000256" key="7">
    <source>
        <dbReference type="ARBA" id="ARBA00022664"/>
    </source>
</evidence>
<dbReference type="SUPFAM" id="SSF69065">
    <property type="entry name" value="RNase III domain-like"/>
    <property type="match status" value="1"/>
</dbReference>
<evidence type="ECO:0000256" key="8">
    <source>
        <dbReference type="ARBA" id="ARBA00022694"/>
    </source>
</evidence>
<feature type="active site" evidence="15">
    <location>
        <position position="52"/>
    </location>
</feature>
<organism evidence="18 19">
    <name type="scientific">Oceanibaculum pacificum</name>
    <dbReference type="NCBI Taxonomy" id="580166"/>
    <lineage>
        <taxon>Bacteria</taxon>
        <taxon>Pseudomonadati</taxon>
        <taxon>Pseudomonadota</taxon>
        <taxon>Alphaproteobacteria</taxon>
        <taxon>Rhodospirillales</taxon>
        <taxon>Oceanibaculaceae</taxon>
        <taxon>Oceanibaculum</taxon>
    </lineage>
</organism>
<dbReference type="GO" id="GO:0042802">
    <property type="term" value="F:identical protein binding"/>
    <property type="evidence" value="ECO:0007669"/>
    <property type="project" value="UniProtKB-ARBA"/>
</dbReference>
<dbReference type="InterPro" id="IPR014720">
    <property type="entry name" value="dsRBD_dom"/>
</dbReference>
<dbReference type="GO" id="GO:0008033">
    <property type="term" value="P:tRNA processing"/>
    <property type="evidence" value="ECO:0007669"/>
    <property type="project" value="UniProtKB-KW"/>
</dbReference>
<feature type="active site" evidence="15">
    <location>
        <position position="124"/>
    </location>
</feature>
<dbReference type="EC" id="3.1.26.3" evidence="15"/>
<feature type="binding site" evidence="15">
    <location>
        <position position="124"/>
    </location>
    <ligand>
        <name>Mg(2+)</name>
        <dbReference type="ChEBI" id="CHEBI:18420"/>
    </ligand>
</feature>
<comment type="similarity">
    <text evidence="3">Belongs to the ribonuclease III family.</text>
</comment>
<evidence type="ECO:0000256" key="10">
    <source>
        <dbReference type="ARBA" id="ARBA00022723"/>
    </source>
</evidence>
<evidence type="ECO:0000256" key="5">
    <source>
        <dbReference type="ARBA" id="ARBA00022490"/>
    </source>
</evidence>
<evidence type="ECO:0000313" key="19">
    <source>
        <dbReference type="Proteomes" id="UP000076400"/>
    </source>
</evidence>
<evidence type="ECO:0000256" key="15">
    <source>
        <dbReference type="HAMAP-Rule" id="MF_00104"/>
    </source>
</evidence>
<dbReference type="SMART" id="SM00358">
    <property type="entry name" value="DSRM"/>
    <property type="match status" value="1"/>
</dbReference>
<evidence type="ECO:0000259" key="17">
    <source>
        <dbReference type="PROSITE" id="PS50142"/>
    </source>
</evidence>
<keyword evidence="15" id="KW-0699">rRNA-binding</keyword>
<dbReference type="CDD" id="cd00593">
    <property type="entry name" value="RIBOc"/>
    <property type="match status" value="1"/>
</dbReference>
<dbReference type="GO" id="GO:0004525">
    <property type="term" value="F:ribonuclease III activity"/>
    <property type="evidence" value="ECO:0007669"/>
    <property type="project" value="UniProtKB-UniRule"/>
</dbReference>
<dbReference type="STRING" id="580166.AUP43_13230"/>
<dbReference type="AlphaFoldDB" id="A0A154VPE4"/>
<dbReference type="PROSITE" id="PS00517">
    <property type="entry name" value="RNASE_3_1"/>
    <property type="match status" value="1"/>
</dbReference>
<gene>
    <name evidence="15" type="primary">rnc</name>
    <name evidence="18" type="ORF">AUP43_13230</name>
</gene>
<dbReference type="PROSITE" id="PS50137">
    <property type="entry name" value="DS_RBD"/>
    <property type="match status" value="1"/>
</dbReference>
<dbReference type="InterPro" id="IPR011907">
    <property type="entry name" value="RNase_III"/>
</dbReference>
<dbReference type="SMART" id="SM00535">
    <property type="entry name" value="RIBOc"/>
    <property type="match status" value="1"/>
</dbReference>
<comment type="subunit">
    <text evidence="4 15">Homodimer.</text>
</comment>
<dbReference type="SUPFAM" id="SSF54768">
    <property type="entry name" value="dsRNA-binding domain-like"/>
    <property type="match status" value="1"/>
</dbReference>
<dbReference type="NCBIfam" id="TIGR02191">
    <property type="entry name" value="RNaseIII"/>
    <property type="match status" value="1"/>
</dbReference>
<dbReference type="PROSITE" id="PS50142">
    <property type="entry name" value="RNASE_3_2"/>
    <property type="match status" value="1"/>
</dbReference>
<keyword evidence="13 15" id="KW-0460">Magnesium</keyword>
<evidence type="ECO:0000256" key="1">
    <source>
        <dbReference type="ARBA" id="ARBA00000109"/>
    </source>
</evidence>
<reference evidence="18 19" key="1">
    <citation type="submission" date="2015-12" db="EMBL/GenBank/DDBJ databases">
        <title>Genome sequence of Oceanibaculum pacificum MCCC 1A02656.</title>
        <authorList>
            <person name="Lu L."/>
            <person name="Lai Q."/>
            <person name="Shao Z."/>
            <person name="Qian P."/>
        </authorList>
    </citation>
    <scope>NUCLEOTIDE SEQUENCE [LARGE SCALE GENOMIC DNA]</scope>
    <source>
        <strain evidence="18 19">MCCC 1A02656</strain>
    </source>
</reference>
<keyword evidence="12 15" id="KW-0378">Hydrolase</keyword>
<dbReference type="PANTHER" id="PTHR11207">
    <property type="entry name" value="RIBONUCLEASE III"/>
    <property type="match status" value="1"/>
</dbReference>
<keyword evidence="8 15" id="KW-0819">tRNA processing</keyword>
<feature type="domain" description="DRBM" evidence="16">
    <location>
        <begin position="160"/>
        <end position="229"/>
    </location>
</feature>